<sequence length="77" mass="8644">MDHAAELLDRQLSNLGRQVLNPGGQIDHRNAEAAALREYGKFDDRRKAARKAAMDEEYAALKTAEKALPQGSPRRRQ</sequence>
<protein>
    <submittedName>
        <fullName evidence="1">Uncharacterized protein</fullName>
    </submittedName>
</protein>
<proteinExistence type="predicted"/>
<accession>A0AB39KMY2</accession>
<dbReference type="RefSeq" id="WP_369058029.1">
    <property type="nucleotide sequence ID" value="NZ_CP158375.1"/>
</dbReference>
<dbReference type="AlphaFoldDB" id="A0AB39KMY2"/>
<gene>
    <name evidence="1" type="ORF">ABOZ73_10075</name>
</gene>
<evidence type="ECO:0000313" key="1">
    <source>
        <dbReference type="EMBL" id="XDO95176.1"/>
    </source>
</evidence>
<organism evidence="1">
    <name type="scientific">Caulobacter sp. 73W</name>
    <dbReference type="NCBI Taxonomy" id="3161137"/>
    <lineage>
        <taxon>Bacteria</taxon>
        <taxon>Pseudomonadati</taxon>
        <taxon>Pseudomonadota</taxon>
        <taxon>Alphaproteobacteria</taxon>
        <taxon>Caulobacterales</taxon>
        <taxon>Caulobacteraceae</taxon>
        <taxon>Caulobacter</taxon>
    </lineage>
</organism>
<dbReference type="EMBL" id="CP158375">
    <property type="protein sequence ID" value="XDO95176.1"/>
    <property type="molecule type" value="Genomic_DNA"/>
</dbReference>
<reference evidence="1" key="1">
    <citation type="submission" date="2024-06" db="EMBL/GenBank/DDBJ databases">
        <title>Caulobacter inopinatus, sp. nov.</title>
        <authorList>
            <person name="Donachie S.P."/>
        </authorList>
    </citation>
    <scope>NUCLEOTIDE SEQUENCE</scope>
    <source>
        <strain evidence="1">73W</strain>
    </source>
</reference>
<name>A0AB39KMY2_9CAUL</name>